<reference evidence="2" key="1">
    <citation type="submission" date="2023-10" db="EMBL/GenBank/DDBJ databases">
        <authorList>
            <person name="Domelevo Entfellner J.-B."/>
        </authorList>
    </citation>
    <scope>NUCLEOTIDE SEQUENCE</scope>
</reference>
<keyword evidence="1" id="KW-1133">Transmembrane helix</keyword>
<keyword evidence="3" id="KW-1185">Reference proteome</keyword>
<keyword evidence="1" id="KW-0812">Transmembrane</keyword>
<feature type="transmembrane region" description="Helical" evidence="1">
    <location>
        <begin position="107"/>
        <end position="129"/>
    </location>
</feature>
<dbReference type="Gramene" id="rna-AYBTSS11_LOCUS8070">
    <property type="protein sequence ID" value="CAJ1937521.1"/>
    <property type="gene ID" value="gene-AYBTSS11_LOCUS8070"/>
</dbReference>
<dbReference type="EMBL" id="OY731400">
    <property type="protein sequence ID" value="CAJ1937521.1"/>
    <property type="molecule type" value="Genomic_DNA"/>
</dbReference>
<gene>
    <name evidence="2" type="ORF">AYBTSS11_LOCUS8070</name>
</gene>
<evidence type="ECO:0000256" key="1">
    <source>
        <dbReference type="SAM" id="Phobius"/>
    </source>
</evidence>
<protein>
    <submittedName>
        <fullName evidence="2">Uncharacterized protein</fullName>
    </submittedName>
</protein>
<feature type="transmembrane region" description="Helical" evidence="1">
    <location>
        <begin position="149"/>
        <end position="169"/>
    </location>
</feature>
<dbReference type="InterPro" id="IPR036188">
    <property type="entry name" value="FAD/NAD-bd_sf"/>
</dbReference>
<name>A0AA86VBP7_9FABA</name>
<accession>A0AA86VBP7</accession>
<keyword evidence="1" id="KW-0472">Membrane</keyword>
<proteinExistence type="predicted"/>
<dbReference type="Proteomes" id="UP001189624">
    <property type="component" value="Chromosome 3"/>
</dbReference>
<evidence type="ECO:0000313" key="2">
    <source>
        <dbReference type="EMBL" id="CAJ1937521.1"/>
    </source>
</evidence>
<sequence>MAGGYAILIHNQCSVVDVAALTGGDSDGVVSHSIALWSGVAAFIIWDWPSWRNWNPQLLRLSGIGPAKHLKAHGINVVLDQPWVLLENHGLTLSLLPFLKRFLSRNILPPLSLDMLFLSGIFFAAYLFWVATEPNTSIGGVRISFQQTVLRSRLLTLIACVWLDVAILGI</sequence>
<organism evidence="2 3">
    <name type="scientific">Sphenostylis stenocarpa</name>
    <dbReference type="NCBI Taxonomy" id="92480"/>
    <lineage>
        <taxon>Eukaryota</taxon>
        <taxon>Viridiplantae</taxon>
        <taxon>Streptophyta</taxon>
        <taxon>Embryophyta</taxon>
        <taxon>Tracheophyta</taxon>
        <taxon>Spermatophyta</taxon>
        <taxon>Magnoliopsida</taxon>
        <taxon>eudicotyledons</taxon>
        <taxon>Gunneridae</taxon>
        <taxon>Pentapetalae</taxon>
        <taxon>rosids</taxon>
        <taxon>fabids</taxon>
        <taxon>Fabales</taxon>
        <taxon>Fabaceae</taxon>
        <taxon>Papilionoideae</taxon>
        <taxon>50 kb inversion clade</taxon>
        <taxon>NPAAA clade</taxon>
        <taxon>indigoferoid/millettioid clade</taxon>
        <taxon>Phaseoleae</taxon>
        <taxon>Sphenostylis</taxon>
    </lineage>
</organism>
<dbReference type="AlphaFoldDB" id="A0AA86VBP7"/>
<evidence type="ECO:0000313" key="3">
    <source>
        <dbReference type="Proteomes" id="UP001189624"/>
    </source>
</evidence>
<dbReference type="Gene3D" id="3.50.50.60">
    <property type="entry name" value="FAD/NAD(P)-binding domain"/>
    <property type="match status" value="1"/>
</dbReference>